<dbReference type="InterPro" id="IPR025209">
    <property type="entry name" value="DUF4209"/>
</dbReference>
<comment type="caution">
    <text evidence="2">The sequence shown here is derived from an EMBL/GenBank/DDBJ whole genome shotgun (WGS) entry which is preliminary data.</text>
</comment>
<accession>A0ABS9VIT0</accession>
<dbReference type="EMBL" id="JAKZGO010000037">
    <property type="protein sequence ID" value="MCH7415870.1"/>
    <property type="molecule type" value="Genomic_DNA"/>
</dbReference>
<proteinExistence type="predicted"/>
<reference evidence="2" key="1">
    <citation type="submission" date="2022-03" db="EMBL/GenBank/DDBJ databases">
        <title>De novo assembled genomes of Belliella spp. (Cyclobacteriaceae) strains.</title>
        <authorList>
            <person name="Szabo A."/>
            <person name="Korponai K."/>
            <person name="Felfoldi T."/>
        </authorList>
    </citation>
    <scope>NUCLEOTIDE SEQUENCE</scope>
    <source>
        <strain evidence="2">DSM 111903</strain>
    </source>
</reference>
<sequence length="485" mass="56968">MYYCKGLDEVLQKLNNLVNEFYLNLIGKQFSALVTLISDIKAETINLERNFINLLRNYQNIPFYEKDHLITIALKQPKLFTKESFQVALNVYEKEFFEIGKTDDKLLIEHHYIPNAIILSKKLDLSDSKWINLLGEFHLNYAKTQKKEEWLLSNYLRKAIICFKASKNEILLSESEAFFRKVRKNINLPTRKILYTREKNKALFEYRDQSIALAKELISIKSPEAIFLRITTGIDYPSAKHIDDNYQKLYPDFLKTFTTIFFDINSNPMQGDDNIDLQVMKMKFYKFELDFMTLPYLDTLIEEGLKNKTLTADELISFITQKTWIGQPFTVLDSDDDTYELSWIPLISPSIKEYFNQRIAKVENPDYQTDFILCIDSLTTKFEGLIRYFIEQCGYPVSKTVANRVEEMNLNNLLESEGFKKLFNQDDQLLFEFLFSGNGGLDIRNNVAHCFYLEGHYTSDKMLLLISALLRLGKYSFYSKEDKVW</sequence>
<evidence type="ECO:0000313" key="2">
    <source>
        <dbReference type="EMBL" id="MCH7415870.1"/>
    </source>
</evidence>
<dbReference type="Pfam" id="PF13910">
    <property type="entry name" value="DUF4209"/>
    <property type="match status" value="1"/>
</dbReference>
<feature type="domain" description="DUF4209" evidence="1">
    <location>
        <begin position="383"/>
        <end position="470"/>
    </location>
</feature>
<dbReference type="RefSeq" id="WP_241414730.1">
    <property type="nucleotide sequence ID" value="NZ_JAKZGO010000037.1"/>
</dbReference>
<name>A0ABS9VIT0_9BACT</name>
<protein>
    <submittedName>
        <fullName evidence="2">DUF4209 domain-containing protein</fullName>
    </submittedName>
</protein>
<evidence type="ECO:0000259" key="1">
    <source>
        <dbReference type="Pfam" id="PF13910"/>
    </source>
</evidence>
<evidence type="ECO:0000313" key="3">
    <source>
        <dbReference type="Proteomes" id="UP001165430"/>
    </source>
</evidence>
<dbReference type="Proteomes" id="UP001165430">
    <property type="component" value="Unassembled WGS sequence"/>
</dbReference>
<organism evidence="2 3">
    <name type="scientific">Belliella alkalica</name>
    <dbReference type="NCBI Taxonomy" id="1730871"/>
    <lineage>
        <taxon>Bacteria</taxon>
        <taxon>Pseudomonadati</taxon>
        <taxon>Bacteroidota</taxon>
        <taxon>Cytophagia</taxon>
        <taxon>Cytophagales</taxon>
        <taxon>Cyclobacteriaceae</taxon>
        <taxon>Belliella</taxon>
    </lineage>
</organism>
<keyword evidence="3" id="KW-1185">Reference proteome</keyword>
<gene>
    <name evidence="2" type="ORF">MM213_20385</name>
</gene>